<feature type="coiled-coil region" evidence="6">
    <location>
        <begin position="43"/>
        <end position="118"/>
    </location>
</feature>
<sequence>MSKGFNYSKWDNIELSDDEDDVHPNIDKESWFRLKHRSRVEREEKEEKDKKKINEEMAKANLRVKEINKILSKASAVDGDDSDSDDDLEDLDGLRSELKALQNAIKDNQAKLDHYEKNKKWNVDNMCHVTEERTIVNKKVSENKFSETGFALPKEEDLAVDADEEEAAIVGQEAFHQLGSEGEVLEVQSPDELEGVSTSTAKMSAATIDDSPKKATAASKPSPAPADAKSKAMKLPLLQPQPNDPTNSVSVSFLSYHQFTQKYADVVEQFMAIQSMDRSKEFLLQHGDVLLQENASNYLLLASLEDEMNGYHEKMKLVARQSQIISNIAELAKSLKLHPGNVIHPFFQRMENKELFEGFMAGVNEFVQRIEVRAVQKRKEIDEERAREMKEQGEAVDVSEIPKEKRLGPGGLDPLEVFESLPESMQEAFESREKEKLEAALRAMTPEEVEYHMKRCVDSGLWNA</sequence>
<dbReference type="Pfam" id="PF08564">
    <property type="entry name" value="CDC37_C"/>
    <property type="match status" value="1"/>
</dbReference>
<dbReference type="InterPro" id="IPR038189">
    <property type="entry name" value="Cdc37_Hsp90-bd_sf"/>
</dbReference>
<dbReference type="PANTHER" id="PTHR12800:SF4">
    <property type="entry name" value="HSP90 CO-CHAPERONE CDC37"/>
    <property type="match status" value="1"/>
</dbReference>
<evidence type="ECO:0000256" key="2">
    <source>
        <dbReference type="ARBA" id="ARBA00006222"/>
    </source>
</evidence>
<evidence type="ECO:0000259" key="9">
    <source>
        <dbReference type="SMART" id="SM01070"/>
    </source>
</evidence>
<dbReference type="Proteomes" id="UP001530315">
    <property type="component" value="Unassembled WGS sequence"/>
</dbReference>
<evidence type="ECO:0000256" key="4">
    <source>
        <dbReference type="ARBA" id="ARBA00023186"/>
    </source>
</evidence>
<evidence type="ECO:0000256" key="3">
    <source>
        <dbReference type="ARBA" id="ARBA00022490"/>
    </source>
</evidence>
<feature type="domain" description="Cdc37 C-terminal" evidence="8">
    <location>
        <begin position="406"/>
        <end position="464"/>
    </location>
</feature>
<evidence type="ECO:0000259" key="10">
    <source>
        <dbReference type="SMART" id="SM01071"/>
    </source>
</evidence>
<evidence type="ECO:0000256" key="6">
    <source>
        <dbReference type="SAM" id="Coils"/>
    </source>
</evidence>
<dbReference type="SMART" id="SM01069">
    <property type="entry name" value="CDC37_C"/>
    <property type="match status" value="1"/>
</dbReference>
<comment type="subcellular location">
    <subcellularLocation>
        <location evidence="1">Cytoplasm</location>
    </subcellularLocation>
</comment>
<protein>
    <recommendedName>
        <fullName evidence="5">Hsp90 chaperone protein kinase-targeting subunit</fullName>
    </recommendedName>
</protein>
<evidence type="ECO:0000256" key="5">
    <source>
        <dbReference type="ARBA" id="ARBA00031396"/>
    </source>
</evidence>
<proteinExistence type="inferred from homology"/>
<name>A0ABD3PZF5_9STRA</name>
<reference evidence="11 12" key="1">
    <citation type="submission" date="2024-10" db="EMBL/GenBank/DDBJ databases">
        <title>Updated reference genomes for cyclostephanoid diatoms.</title>
        <authorList>
            <person name="Roberts W.R."/>
            <person name="Alverson A.J."/>
        </authorList>
    </citation>
    <scope>NUCLEOTIDE SEQUENCE [LARGE SCALE GENOMIC DNA]</scope>
    <source>
        <strain evidence="11 12">AJA276-08</strain>
    </source>
</reference>
<feature type="domain" description="Cdc37 Hsp90 binding" evidence="9">
    <location>
        <begin position="219"/>
        <end position="385"/>
    </location>
</feature>
<evidence type="ECO:0000313" key="12">
    <source>
        <dbReference type="Proteomes" id="UP001530315"/>
    </source>
</evidence>
<dbReference type="SMART" id="SM01071">
    <property type="entry name" value="CDC37_N"/>
    <property type="match status" value="1"/>
</dbReference>
<feature type="domain" description="Cdc37 N-terminal" evidence="10">
    <location>
        <begin position="4"/>
        <end position="134"/>
    </location>
</feature>
<dbReference type="SMART" id="SM01070">
    <property type="entry name" value="CDC37_M"/>
    <property type="match status" value="1"/>
</dbReference>
<dbReference type="InterPro" id="IPR013873">
    <property type="entry name" value="Cdc37_C"/>
</dbReference>
<dbReference type="AlphaFoldDB" id="A0ABD3PZF5"/>
<keyword evidence="12" id="KW-1185">Reference proteome</keyword>
<dbReference type="Gene3D" id="6.10.140.250">
    <property type="match status" value="1"/>
</dbReference>
<accession>A0ABD3PZF5</accession>
<dbReference type="InterPro" id="IPR004918">
    <property type="entry name" value="Cdc37"/>
</dbReference>
<dbReference type="Pfam" id="PF03234">
    <property type="entry name" value="CDC37_N"/>
    <property type="match status" value="1"/>
</dbReference>
<dbReference type="InterPro" id="IPR013855">
    <property type="entry name" value="Cdc37_N_dom"/>
</dbReference>
<dbReference type="GO" id="GO:0005737">
    <property type="term" value="C:cytoplasm"/>
    <property type="evidence" value="ECO:0007669"/>
    <property type="project" value="UniProtKB-SubCell"/>
</dbReference>
<gene>
    <name evidence="11" type="ORF">ACHAW5_001640</name>
</gene>
<keyword evidence="3" id="KW-0963">Cytoplasm</keyword>
<evidence type="ECO:0000256" key="7">
    <source>
        <dbReference type="SAM" id="MobiDB-lite"/>
    </source>
</evidence>
<organism evidence="11 12">
    <name type="scientific">Stephanodiscus triporus</name>
    <dbReference type="NCBI Taxonomy" id="2934178"/>
    <lineage>
        <taxon>Eukaryota</taxon>
        <taxon>Sar</taxon>
        <taxon>Stramenopiles</taxon>
        <taxon>Ochrophyta</taxon>
        <taxon>Bacillariophyta</taxon>
        <taxon>Coscinodiscophyceae</taxon>
        <taxon>Thalassiosirophycidae</taxon>
        <taxon>Stephanodiscales</taxon>
        <taxon>Stephanodiscaceae</taxon>
        <taxon>Stephanodiscus</taxon>
    </lineage>
</organism>
<dbReference type="InterPro" id="IPR013874">
    <property type="entry name" value="Cdc37_Hsp90-bd"/>
</dbReference>
<dbReference type="Gene3D" id="1.20.58.610">
    <property type="entry name" value="Cdc37, Hsp90 binding domain"/>
    <property type="match status" value="1"/>
</dbReference>
<comment type="similarity">
    <text evidence="2">Belongs to the CDC37 family.</text>
</comment>
<dbReference type="PANTHER" id="PTHR12800">
    <property type="entry name" value="CDC37-RELATED"/>
    <property type="match status" value="1"/>
</dbReference>
<comment type="caution">
    <text evidence="11">The sequence shown here is derived from an EMBL/GenBank/DDBJ whole genome shotgun (WGS) entry which is preliminary data.</text>
</comment>
<dbReference type="SUPFAM" id="SSF101391">
    <property type="entry name" value="Hsp90 co-chaperone CDC37"/>
    <property type="match status" value="1"/>
</dbReference>
<evidence type="ECO:0000259" key="8">
    <source>
        <dbReference type="SMART" id="SM01069"/>
    </source>
</evidence>
<dbReference type="EMBL" id="JALLAZ020000511">
    <property type="protein sequence ID" value="KAL3793465.1"/>
    <property type="molecule type" value="Genomic_DNA"/>
</dbReference>
<evidence type="ECO:0000256" key="1">
    <source>
        <dbReference type="ARBA" id="ARBA00004496"/>
    </source>
</evidence>
<keyword evidence="6" id="KW-0175">Coiled coil</keyword>
<keyword evidence="4" id="KW-0143">Chaperone</keyword>
<dbReference type="Pfam" id="PF08565">
    <property type="entry name" value="CDC37_M"/>
    <property type="match status" value="1"/>
</dbReference>
<evidence type="ECO:0000313" key="11">
    <source>
        <dbReference type="EMBL" id="KAL3793465.1"/>
    </source>
</evidence>
<feature type="region of interest" description="Disordered" evidence="7">
    <location>
        <begin position="205"/>
        <end position="230"/>
    </location>
</feature>
<feature type="compositionally biased region" description="Low complexity" evidence="7">
    <location>
        <begin position="214"/>
        <end position="227"/>
    </location>
</feature>